<dbReference type="Proteomes" id="UP001321018">
    <property type="component" value="Unassembled WGS sequence"/>
</dbReference>
<accession>A0AAP2Z2J4</accession>
<feature type="compositionally biased region" description="Low complexity" evidence="1">
    <location>
        <begin position="37"/>
        <end position="58"/>
    </location>
</feature>
<gene>
    <name evidence="2" type="ORF">OB960_17880</name>
</gene>
<dbReference type="RefSeq" id="WP_338005078.1">
    <property type="nucleotide sequence ID" value="NZ_JAOPKA010000014.1"/>
</dbReference>
<dbReference type="EMBL" id="JAOPKA010000014">
    <property type="protein sequence ID" value="MCU4743260.1"/>
    <property type="molecule type" value="Genomic_DNA"/>
</dbReference>
<comment type="caution">
    <text evidence="2">The sequence shown here is derived from an EMBL/GenBank/DDBJ whole genome shotgun (WGS) entry which is preliminary data.</text>
</comment>
<feature type="region of interest" description="Disordered" evidence="1">
    <location>
        <begin position="1"/>
        <end position="67"/>
    </location>
</feature>
<organism evidence="2 3">
    <name type="scientific">Natronoglomus mannanivorans</name>
    <dbReference type="NCBI Taxonomy" id="2979990"/>
    <lineage>
        <taxon>Archaea</taxon>
        <taxon>Methanobacteriati</taxon>
        <taxon>Methanobacteriota</taxon>
        <taxon>Stenosarchaea group</taxon>
        <taxon>Halobacteria</taxon>
        <taxon>Halobacteriales</taxon>
        <taxon>Natrialbaceae</taxon>
        <taxon>Natronoglomus</taxon>
    </lineage>
</organism>
<dbReference type="Pfam" id="PF25925">
    <property type="entry name" value="DUF7970"/>
    <property type="match status" value="1"/>
</dbReference>
<reference evidence="2" key="1">
    <citation type="submission" date="2022-09" db="EMBL/GenBank/DDBJ databases">
        <title>Enrichment on poylsaccharides allowed isolation of novel metabolic and taxonomic groups of Haloarchaea.</title>
        <authorList>
            <person name="Sorokin D.Y."/>
            <person name="Elcheninov A.G."/>
            <person name="Khizhniak T.V."/>
            <person name="Kolganova T.V."/>
            <person name="Kublanov I.V."/>
        </authorList>
    </citation>
    <scope>NUCLEOTIDE SEQUENCE</scope>
    <source>
        <strain evidence="2">AArc-xg1-1</strain>
    </source>
</reference>
<proteinExistence type="predicted"/>
<feature type="compositionally biased region" description="Acidic residues" evidence="1">
    <location>
        <begin position="17"/>
        <end position="35"/>
    </location>
</feature>
<sequence>MNNFKKGSGNLDFGSDSQEESEEQVESETTDDDELGSSNSQTSESSTVDQSSDTDSQSNADARAEKYPYFVRRNKVGDERDVRLEVHVRKKINEQEPAFRSELAEQLDTDEVSKTDAREFALQYAYQNPEDVAELMRDEGFGILD</sequence>
<protein>
    <submittedName>
        <fullName evidence="2">Acyl-CoA dehydrogenase</fullName>
    </submittedName>
</protein>
<evidence type="ECO:0000313" key="3">
    <source>
        <dbReference type="Proteomes" id="UP001321018"/>
    </source>
</evidence>
<dbReference type="AlphaFoldDB" id="A0AAP2Z2J4"/>
<dbReference type="InterPro" id="IPR058276">
    <property type="entry name" value="DUF7970"/>
</dbReference>
<evidence type="ECO:0000313" key="2">
    <source>
        <dbReference type="EMBL" id="MCU4743260.1"/>
    </source>
</evidence>
<name>A0AAP2Z2J4_9EURY</name>
<evidence type="ECO:0000256" key="1">
    <source>
        <dbReference type="SAM" id="MobiDB-lite"/>
    </source>
</evidence>